<feature type="compositionally biased region" description="Polar residues" evidence="1">
    <location>
        <begin position="52"/>
        <end position="65"/>
    </location>
</feature>
<feature type="compositionally biased region" description="Basic and acidic residues" evidence="1">
    <location>
        <begin position="398"/>
        <end position="421"/>
    </location>
</feature>
<reference evidence="3 4" key="1">
    <citation type="submission" date="2024-10" db="EMBL/GenBank/DDBJ databases">
        <authorList>
            <person name="Kim D."/>
        </authorList>
    </citation>
    <scope>NUCLEOTIDE SEQUENCE [LARGE SCALE GENOMIC DNA]</scope>
    <source>
        <strain evidence="3">BH-2024</strain>
    </source>
</reference>
<accession>A0ABD2KB08</accession>
<feature type="compositionally biased region" description="Polar residues" evidence="1">
    <location>
        <begin position="365"/>
        <end position="378"/>
    </location>
</feature>
<evidence type="ECO:0000313" key="4">
    <source>
        <dbReference type="Proteomes" id="UP001620626"/>
    </source>
</evidence>
<feature type="compositionally biased region" description="Polar residues" evidence="1">
    <location>
        <begin position="344"/>
        <end position="356"/>
    </location>
</feature>
<feature type="compositionally biased region" description="Basic and acidic residues" evidence="1">
    <location>
        <begin position="1027"/>
        <end position="1037"/>
    </location>
</feature>
<feature type="transmembrane region" description="Helical" evidence="2">
    <location>
        <begin position="1425"/>
        <end position="1447"/>
    </location>
</feature>
<feature type="region of interest" description="Disordered" evidence="1">
    <location>
        <begin position="46"/>
        <end position="70"/>
    </location>
</feature>
<organism evidence="3 4">
    <name type="scientific">Heterodera trifolii</name>
    <dbReference type="NCBI Taxonomy" id="157864"/>
    <lineage>
        <taxon>Eukaryota</taxon>
        <taxon>Metazoa</taxon>
        <taxon>Ecdysozoa</taxon>
        <taxon>Nematoda</taxon>
        <taxon>Chromadorea</taxon>
        <taxon>Rhabditida</taxon>
        <taxon>Tylenchina</taxon>
        <taxon>Tylenchomorpha</taxon>
        <taxon>Tylenchoidea</taxon>
        <taxon>Heteroderidae</taxon>
        <taxon>Heteroderinae</taxon>
        <taxon>Heterodera</taxon>
    </lineage>
</organism>
<evidence type="ECO:0000256" key="1">
    <source>
        <dbReference type="SAM" id="MobiDB-lite"/>
    </source>
</evidence>
<feature type="region of interest" description="Disordered" evidence="1">
    <location>
        <begin position="807"/>
        <end position="831"/>
    </location>
</feature>
<feature type="region of interest" description="Disordered" evidence="1">
    <location>
        <begin position="1"/>
        <end position="20"/>
    </location>
</feature>
<protein>
    <submittedName>
        <fullName evidence="3">Uncharacterized protein</fullName>
    </submittedName>
</protein>
<keyword evidence="4" id="KW-1185">Reference proteome</keyword>
<keyword evidence="2" id="KW-0472">Membrane</keyword>
<feature type="compositionally biased region" description="Basic and acidic residues" evidence="1">
    <location>
        <begin position="807"/>
        <end position="823"/>
    </location>
</feature>
<feature type="region of interest" description="Disordered" evidence="1">
    <location>
        <begin position="452"/>
        <end position="523"/>
    </location>
</feature>
<feature type="transmembrane region" description="Helical" evidence="2">
    <location>
        <begin position="1388"/>
        <end position="1409"/>
    </location>
</feature>
<evidence type="ECO:0000256" key="2">
    <source>
        <dbReference type="SAM" id="Phobius"/>
    </source>
</evidence>
<gene>
    <name evidence="3" type="ORF">niasHT_027144</name>
</gene>
<evidence type="ECO:0000313" key="3">
    <source>
        <dbReference type="EMBL" id="KAL3100066.1"/>
    </source>
</evidence>
<keyword evidence="2" id="KW-0812">Transmembrane</keyword>
<feature type="compositionally biased region" description="Basic and acidic residues" evidence="1">
    <location>
        <begin position="618"/>
        <end position="627"/>
    </location>
</feature>
<feature type="compositionally biased region" description="Basic and acidic residues" evidence="1">
    <location>
        <begin position="452"/>
        <end position="515"/>
    </location>
</feature>
<name>A0ABD2KB08_9BILA</name>
<dbReference type="Proteomes" id="UP001620626">
    <property type="component" value="Unassembled WGS sequence"/>
</dbReference>
<feature type="compositionally biased region" description="Acidic residues" evidence="1">
    <location>
        <begin position="607"/>
        <end position="617"/>
    </location>
</feature>
<feature type="region of interest" description="Disordered" evidence="1">
    <location>
        <begin position="595"/>
        <end position="629"/>
    </location>
</feature>
<comment type="caution">
    <text evidence="3">The sequence shown here is derived from an EMBL/GenBank/DDBJ whole genome shotgun (WGS) entry which is preliminary data.</text>
</comment>
<keyword evidence="2" id="KW-1133">Transmembrane helix</keyword>
<sequence>MNVPGTLLTSSRGEKEANALNCKSFSPEEAKFAVENFHQIDLVRRNDEKAPETQQNQNADDGASTSKKESSRKIVELFVDSLRENLSDRNENEKTIDSRTIEKNGRKMITMATDFCNRLPTEGENVSSGYLHCVQFLLYHHMQKLVWRLENKWGIISDQNNDENLEAKNHLLQIYTDKKMIAWEQMVKTYGKELKDLTEVNELIRRKFEFCLIIEGETQLKCNAISAENAHLFLKNFHKIVFEPEYERNWSKKAELIGTNIFNSLRKELRKDEQLKQNKGNEDQKEKAKIMAKNWKLAETSMRVRIQVLVNTAERKCRTLPKKPFRQIQKLGRNLSKRLERSWSSKNSEINQNESGNKFDEAASESENSTKKPFQNLQKFGRSISKRLDRSMSLNSSKMKESAKNGERKSTDGTTRRENENTTKNPLRNFQEFGRSISKRLERPWSFKNNEENVSKTEESAKNVERKPKEKVSKTEQSAKKSKTEESAKNGKRKPQENVCKTEESAKNGETKPNDETTMENDNGLDELRSSFVTCIYHYMYAFSQNLVTKTEGKNGQNSDNKNFKEIYENLREKTRKRMKLAFYAEGVMEMDKWLNEEKTPSQSTTVEEDENEDEAGHEDGPGEDPFRNCANVVEGQVDEDTVVTEDGGLMDKSFDEFLFQCAGQFIEAVAEEQFSYKLFVNLHTMQLDNEMDFPPSMKEEIMASNKNGQNARDKCFMMRELLKSLNKNLAHRLNFEKITSKNEKERWTMLHQKLENLRLENIDNRWMHRTGTKLSHSYQNFVRDFRKWKAKGTLYHPIRDGIRKVRHDMGSQKRKQSAETKLYKAQTMRRRRRKRTDGDEIFVRQKTLGELMNEERQLRISEFEFTNTIVAIRCLQEEDETSSSEQQQTTKTLGELFDEDHFEAPQIVMEKIERKMEKIRQKIAQESLGKRLKDYEMFIRAFYIALAFELFERMHGEEGAMTTTNWHFVLGSDEEAKLASQKHAETAKRNVERIKKKLKVFDEILKRMGKMKTKAKPMNIKFWSKSKKEEASKSGDGETEETDKSSGGIGYELRYLGYTTEKDSEQLLESLQDEMKLNLDQFTMSYDGQCDLTNDLNDCFVASDGIDFDAQVEKVSLFGKETSEMSTLEKAAESLFKKLNRWSYKFGQKGKRHRNMLKRYFSGKIKDILGVIPELMTDKVSPFELVIPFYLPMKKGVKFVFKKVLVQPKDWFRAWILKLFSTANVVLNDGDEKMKQKANDAKVPITDLSQIEPSINVPNFEESLNENLGTTIKKMSNIVDKKKANSNEKGFKKVAQMLKDLFINFGLKKSGENGNTKKSNRRRRKRGIELGAGINAYIEAGKQGSSTASALLIDAKVMDWSLTSPMPGLHFHWLHIGHPIMLGKLNIAASMTTGILVIFIIVGMLYWWHALKLAVYLSIQKGDLIGWVVIFLAAVFYILFCVGFVML</sequence>
<dbReference type="EMBL" id="JBICBT010000801">
    <property type="protein sequence ID" value="KAL3100066.1"/>
    <property type="molecule type" value="Genomic_DNA"/>
</dbReference>
<feature type="region of interest" description="Disordered" evidence="1">
    <location>
        <begin position="339"/>
        <end position="435"/>
    </location>
</feature>
<proteinExistence type="predicted"/>
<feature type="region of interest" description="Disordered" evidence="1">
    <location>
        <begin position="1027"/>
        <end position="1047"/>
    </location>
</feature>